<comment type="caution">
    <text evidence="1">The sequence shown here is derived from an EMBL/GenBank/DDBJ whole genome shotgun (WGS) entry which is preliminary data.</text>
</comment>
<name>A0A8T3BKQ0_DENNO</name>
<dbReference type="EMBL" id="JAGYWB010000007">
    <property type="protein sequence ID" value="KAI0515771.1"/>
    <property type="molecule type" value="Genomic_DNA"/>
</dbReference>
<keyword evidence="2" id="KW-1185">Reference proteome</keyword>
<sequence length="75" mass="8239">MMITETLLEAALEVLNTADPIQKARLGEAAAKRWLQGEISVPFRQDDDLPIPNRPARLSSVLLSSSLPLIMTPNL</sequence>
<evidence type="ECO:0000313" key="2">
    <source>
        <dbReference type="Proteomes" id="UP000829196"/>
    </source>
</evidence>
<proteinExistence type="predicted"/>
<protein>
    <submittedName>
        <fullName evidence="1">Uncharacterized protein</fullName>
    </submittedName>
</protein>
<reference evidence="1" key="1">
    <citation type="journal article" date="2022" name="Front. Genet.">
        <title>Chromosome-Scale Assembly of the Dendrobium nobile Genome Provides Insights Into the Molecular Mechanism of the Biosynthesis of the Medicinal Active Ingredient of Dendrobium.</title>
        <authorList>
            <person name="Xu Q."/>
            <person name="Niu S.-C."/>
            <person name="Li K.-L."/>
            <person name="Zheng P.-J."/>
            <person name="Zhang X.-J."/>
            <person name="Jia Y."/>
            <person name="Liu Y."/>
            <person name="Niu Y.-X."/>
            <person name="Yu L.-H."/>
            <person name="Chen D.-F."/>
            <person name="Zhang G.-Q."/>
        </authorList>
    </citation>
    <scope>NUCLEOTIDE SEQUENCE</scope>
    <source>
        <tissue evidence="1">Leaf</tissue>
    </source>
</reference>
<dbReference type="Proteomes" id="UP000829196">
    <property type="component" value="Unassembled WGS sequence"/>
</dbReference>
<gene>
    <name evidence="1" type="ORF">KFK09_008438</name>
</gene>
<accession>A0A8T3BKQ0</accession>
<organism evidence="1 2">
    <name type="scientific">Dendrobium nobile</name>
    <name type="common">Orchid</name>
    <dbReference type="NCBI Taxonomy" id="94219"/>
    <lineage>
        <taxon>Eukaryota</taxon>
        <taxon>Viridiplantae</taxon>
        <taxon>Streptophyta</taxon>
        <taxon>Embryophyta</taxon>
        <taxon>Tracheophyta</taxon>
        <taxon>Spermatophyta</taxon>
        <taxon>Magnoliopsida</taxon>
        <taxon>Liliopsida</taxon>
        <taxon>Asparagales</taxon>
        <taxon>Orchidaceae</taxon>
        <taxon>Epidendroideae</taxon>
        <taxon>Malaxideae</taxon>
        <taxon>Dendrobiinae</taxon>
        <taxon>Dendrobium</taxon>
    </lineage>
</organism>
<evidence type="ECO:0000313" key="1">
    <source>
        <dbReference type="EMBL" id="KAI0515771.1"/>
    </source>
</evidence>
<dbReference type="AlphaFoldDB" id="A0A8T3BKQ0"/>